<dbReference type="PANTHER" id="PTHR34859:SF2">
    <property type="entry name" value="LYSM DOMAIN-CONTAINING PROTEIN"/>
    <property type="match status" value="1"/>
</dbReference>
<dbReference type="EMBL" id="VJMH01005147">
    <property type="protein sequence ID" value="KAF0699918.1"/>
    <property type="molecule type" value="Genomic_DNA"/>
</dbReference>
<dbReference type="AlphaFoldDB" id="A0A485KNF4"/>
<feature type="chain" id="PRO_5036116127" evidence="1">
    <location>
        <begin position="20"/>
        <end position="423"/>
    </location>
</feature>
<gene>
    <name evidence="3" type="primary">Aste57867_9541</name>
    <name evidence="2" type="ORF">As57867_009504</name>
    <name evidence="3" type="ORF">ASTE57867_9541</name>
</gene>
<keyword evidence="1" id="KW-0732">Signal</keyword>
<organism evidence="3 4">
    <name type="scientific">Aphanomyces stellatus</name>
    <dbReference type="NCBI Taxonomy" id="120398"/>
    <lineage>
        <taxon>Eukaryota</taxon>
        <taxon>Sar</taxon>
        <taxon>Stramenopiles</taxon>
        <taxon>Oomycota</taxon>
        <taxon>Saprolegniomycetes</taxon>
        <taxon>Saprolegniales</taxon>
        <taxon>Verrucalvaceae</taxon>
        <taxon>Aphanomyces</taxon>
    </lineage>
</organism>
<evidence type="ECO:0000256" key="1">
    <source>
        <dbReference type="SAM" id="SignalP"/>
    </source>
</evidence>
<evidence type="ECO:0000313" key="3">
    <source>
        <dbReference type="EMBL" id="VFT86420.1"/>
    </source>
</evidence>
<reference evidence="3 4" key="1">
    <citation type="submission" date="2019-03" db="EMBL/GenBank/DDBJ databases">
        <authorList>
            <person name="Gaulin E."/>
            <person name="Dumas B."/>
        </authorList>
    </citation>
    <scope>NUCLEOTIDE SEQUENCE [LARGE SCALE GENOMIC DNA]</scope>
    <source>
        <strain evidence="3">CBS 568.67</strain>
    </source>
</reference>
<reference evidence="2" key="2">
    <citation type="submission" date="2019-06" db="EMBL/GenBank/DDBJ databases">
        <title>Genomics analysis of Aphanomyces spp. identifies a new class of oomycete effector associated with host adaptation.</title>
        <authorList>
            <person name="Gaulin E."/>
        </authorList>
    </citation>
    <scope>NUCLEOTIDE SEQUENCE</scope>
    <source>
        <strain evidence="2">CBS 578.67</strain>
    </source>
</reference>
<evidence type="ECO:0000313" key="4">
    <source>
        <dbReference type="Proteomes" id="UP000332933"/>
    </source>
</evidence>
<dbReference type="EMBL" id="CAADRA010005168">
    <property type="protein sequence ID" value="VFT86420.1"/>
    <property type="molecule type" value="Genomic_DNA"/>
</dbReference>
<dbReference type="OrthoDB" id="71572at2759"/>
<keyword evidence="4" id="KW-1185">Reference proteome</keyword>
<feature type="signal peptide" evidence="1">
    <location>
        <begin position="1"/>
        <end position="19"/>
    </location>
</feature>
<dbReference type="PANTHER" id="PTHR34859">
    <property type="entry name" value="UNNAMED PRODUCT"/>
    <property type="match status" value="1"/>
</dbReference>
<name>A0A485KNF4_9STRA</name>
<proteinExistence type="predicted"/>
<accession>A0A485KNF4</accession>
<dbReference type="Proteomes" id="UP000332933">
    <property type="component" value="Unassembled WGS sequence"/>
</dbReference>
<protein>
    <submittedName>
        <fullName evidence="3">Aste57867_9541 protein</fullName>
    </submittedName>
</protein>
<sequence>MKFTLVLAFVLAAAANVAAQAPIDNAPSIVDAFPRALQSATNGTVVTSDAGLVDAINDFQTVLAMGIQDVKIVTNLVQLAQGIVNNGLTADNGSQFLAAAQDAIRAGKLQVQEGKDLSANILAIVKNIQTNGPQAIADLKKAFQGSMKPISTQDFIGDLQKVIQNGSKDAATTAALVKLIQTIQKDGLNAQNGQELIQSVQNAISSGILHVKDGANLVGAIQDVVKNGMSIKDGALVADAISKALQAALAPFDPNPKICRRKGLGRTAGKPLQNQCLEGEEAWGALCYPKCKEGYKNFGCCLCHKKGNVAGPTVYGRGVGKSRLGCGAGKDKDGLFCYPQCQAKYNGVGPMCWPECPKDAPFKCGLFCSSSAASCFSQSIEIAGAGVKVILALVDKDYKGAADNAIGEGGKLISIGQCPAPQA</sequence>
<evidence type="ECO:0000313" key="2">
    <source>
        <dbReference type="EMBL" id="KAF0699918.1"/>
    </source>
</evidence>